<reference evidence="3 4" key="1">
    <citation type="submission" date="2021-07" db="EMBL/GenBank/DDBJ databases">
        <title>The draft genome sequence of Sphingomicrobium sp. B8.</title>
        <authorList>
            <person name="Mu L."/>
        </authorList>
    </citation>
    <scope>NUCLEOTIDE SEQUENCE [LARGE SCALE GENOMIC DNA]</scope>
    <source>
        <strain evidence="3 4">B8</strain>
    </source>
</reference>
<accession>A0ABS6V623</accession>
<proteinExistence type="predicted"/>
<dbReference type="Pfam" id="PF21697">
    <property type="entry name" value="Ppx_C"/>
    <property type="match status" value="1"/>
</dbReference>
<sequence length="488" mass="52677">MGRAPNFGPVGIIDIGSNSVRLVAYAGSERVPSALYNEKVMAGLGRTTGEDGELSEEAMAAALDTLKRFRPIIKEMGLIRVRAVATAAVRDAPNGDEFLRQVRKLGLKPRILSGVEEATMAARGVLSGIPWAKGVVADLGGGSLELAGVARGAVGEGVSMPLGVLKVGPEPDREKLLADIEAGIAGTRLHSAAKGNTLYLVGGSFRALAQLEMELIEHPLPIAHEYRLHADQLGPLGDYVEVSKKREIKEYDRVSNQRIPHLPAAIAILETLIEVLEPKKVIVSAYGLREGLLYADLDERVRGQDPLMAAAFEIGHKLGRFGDHGALLDRWIAPLFPGDPAKLARLRRAACLLADIAWNAHPDFRAERALDLATHGNWVGINARGRAILGRALFIAFGGDPSTPSPYDALMKDGDAERAHHWGRAIRLAQRFSAGTAKPLRKSELSLEDGKIVMSLAKRREALYSPAVEKRHHQLADAMGMEADLRLD</sequence>
<dbReference type="PANTHER" id="PTHR30005">
    <property type="entry name" value="EXOPOLYPHOSPHATASE"/>
    <property type="match status" value="1"/>
</dbReference>
<protein>
    <submittedName>
        <fullName evidence="3">Ppx/GppA family phosphatase</fullName>
    </submittedName>
</protein>
<comment type="caution">
    <text evidence="3">The sequence shown here is derived from an EMBL/GenBank/DDBJ whole genome shotgun (WGS) entry which is preliminary data.</text>
</comment>
<feature type="domain" description="Ppx/GppA phosphatase N-terminal" evidence="1">
    <location>
        <begin position="32"/>
        <end position="298"/>
    </location>
</feature>
<evidence type="ECO:0000259" key="2">
    <source>
        <dbReference type="Pfam" id="PF21697"/>
    </source>
</evidence>
<dbReference type="Proteomes" id="UP000698028">
    <property type="component" value="Unassembled WGS sequence"/>
</dbReference>
<keyword evidence="4" id="KW-1185">Reference proteome</keyword>
<gene>
    <name evidence="3" type="ORF">KTQ36_06735</name>
</gene>
<evidence type="ECO:0000313" key="3">
    <source>
        <dbReference type="EMBL" id="MBW0144991.1"/>
    </source>
</evidence>
<dbReference type="Pfam" id="PF02541">
    <property type="entry name" value="Ppx-GppA"/>
    <property type="match status" value="1"/>
</dbReference>
<feature type="domain" description="Exopolyphosphatase C-terminal" evidence="2">
    <location>
        <begin position="343"/>
        <end position="480"/>
    </location>
</feature>
<organism evidence="3 4">
    <name type="scientific">Sphingomicrobium clamense</name>
    <dbReference type="NCBI Taxonomy" id="2851013"/>
    <lineage>
        <taxon>Bacteria</taxon>
        <taxon>Pseudomonadati</taxon>
        <taxon>Pseudomonadota</taxon>
        <taxon>Alphaproteobacteria</taxon>
        <taxon>Sphingomonadales</taxon>
        <taxon>Sphingomonadaceae</taxon>
        <taxon>Sphingomicrobium</taxon>
    </lineage>
</organism>
<dbReference type="InterPro" id="IPR048951">
    <property type="entry name" value="Ppx_C"/>
</dbReference>
<dbReference type="InterPro" id="IPR003695">
    <property type="entry name" value="Ppx_GppA_N"/>
</dbReference>
<name>A0ABS6V623_9SPHN</name>
<dbReference type="InterPro" id="IPR050273">
    <property type="entry name" value="GppA/Ppx_hydrolase"/>
</dbReference>
<dbReference type="CDD" id="cd24052">
    <property type="entry name" value="ASKHA_NBD_HpPPX-GppA-like"/>
    <property type="match status" value="1"/>
</dbReference>
<dbReference type="PANTHER" id="PTHR30005:SF0">
    <property type="entry name" value="RETROGRADE REGULATION PROTEIN 2"/>
    <property type="match status" value="1"/>
</dbReference>
<evidence type="ECO:0000313" key="4">
    <source>
        <dbReference type="Proteomes" id="UP000698028"/>
    </source>
</evidence>
<dbReference type="EMBL" id="JAHVAH010000001">
    <property type="protein sequence ID" value="MBW0144991.1"/>
    <property type="molecule type" value="Genomic_DNA"/>
</dbReference>
<evidence type="ECO:0000259" key="1">
    <source>
        <dbReference type="Pfam" id="PF02541"/>
    </source>
</evidence>
<dbReference type="RefSeq" id="WP_218632935.1">
    <property type="nucleotide sequence ID" value="NZ_JAHVAH010000001.1"/>
</dbReference>